<dbReference type="Gene3D" id="3.30.910.20">
    <property type="entry name" value="Skp domain"/>
    <property type="match status" value="1"/>
</dbReference>
<dbReference type="InterPro" id="IPR005632">
    <property type="entry name" value="Chaperone_Skp"/>
</dbReference>
<reference evidence="4 5" key="1">
    <citation type="submission" date="2018-08" db="EMBL/GenBank/DDBJ databases">
        <title>Genetic Globetrotter - A new plasmid hitch-hiking vast phylogenetic and geographic distances.</title>
        <authorList>
            <person name="Vollmers J."/>
            <person name="Petersen J."/>
        </authorList>
    </citation>
    <scope>NUCLEOTIDE SEQUENCE [LARGE SCALE GENOMIC DNA]</scope>
    <source>
        <strain evidence="4 5">DSM 26383</strain>
    </source>
</reference>
<dbReference type="Proteomes" id="UP000325785">
    <property type="component" value="Chromosome"/>
</dbReference>
<dbReference type="SUPFAM" id="SSF111384">
    <property type="entry name" value="OmpH-like"/>
    <property type="match status" value="1"/>
</dbReference>
<feature type="region of interest" description="Disordered" evidence="2">
    <location>
        <begin position="173"/>
        <end position="200"/>
    </location>
</feature>
<dbReference type="EMBL" id="CP031598">
    <property type="protein sequence ID" value="QEW26853.1"/>
    <property type="molecule type" value="Genomic_DNA"/>
</dbReference>
<protein>
    <submittedName>
        <fullName evidence="4">Outer membrane protein</fullName>
    </submittedName>
</protein>
<dbReference type="RefSeq" id="WP_160325841.1">
    <property type="nucleotide sequence ID" value="NZ_CP031598.1"/>
</dbReference>
<dbReference type="AlphaFoldDB" id="A0A5P3ADR5"/>
<gene>
    <name evidence="4" type="ORF">RIdsm_02659</name>
</gene>
<evidence type="ECO:0000256" key="1">
    <source>
        <dbReference type="SAM" id="Coils"/>
    </source>
</evidence>
<evidence type="ECO:0000313" key="4">
    <source>
        <dbReference type="EMBL" id="QEW26853.1"/>
    </source>
</evidence>
<feature type="chain" id="PRO_5024789572" evidence="3">
    <location>
        <begin position="25"/>
        <end position="200"/>
    </location>
</feature>
<evidence type="ECO:0000256" key="3">
    <source>
        <dbReference type="SAM" id="SignalP"/>
    </source>
</evidence>
<keyword evidence="3" id="KW-0732">Signal</keyword>
<dbReference type="GO" id="GO:0051082">
    <property type="term" value="F:unfolded protein binding"/>
    <property type="evidence" value="ECO:0007669"/>
    <property type="project" value="InterPro"/>
</dbReference>
<evidence type="ECO:0000313" key="5">
    <source>
        <dbReference type="Proteomes" id="UP000325785"/>
    </source>
</evidence>
<feature type="coiled-coil region" evidence="1">
    <location>
        <begin position="53"/>
        <end position="87"/>
    </location>
</feature>
<accession>A0A5P3ADR5</accession>
<dbReference type="SMART" id="SM00935">
    <property type="entry name" value="OmpH"/>
    <property type="match status" value="1"/>
</dbReference>
<dbReference type="InterPro" id="IPR024930">
    <property type="entry name" value="Skp_dom_sf"/>
</dbReference>
<keyword evidence="1" id="KW-0175">Coiled coil</keyword>
<organism evidence="4 5">
    <name type="scientific">Roseovarius indicus</name>
    <dbReference type="NCBI Taxonomy" id="540747"/>
    <lineage>
        <taxon>Bacteria</taxon>
        <taxon>Pseudomonadati</taxon>
        <taxon>Pseudomonadota</taxon>
        <taxon>Alphaproteobacteria</taxon>
        <taxon>Rhodobacterales</taxon>
        <taxon>Roseobacteraceae</taxon>
        <taxon>Roseovarius</taxon>
    </lineage>
</organism>
<feature type="signal peptide" evidence="3">
    <location>
        <begin position="1"/>
        <end position="24"/>
    </location>
</feature>
<evidence type="ECO:0000256" key="2">
    <source>
        <dbReference type="SAM" id="MobiDB-lite"/>
    </source>
</evidence>
<dbReference type="KEGG" id="rid:RIdsm_02659"/>
<sequence length="200" mass="22171" precursor="true">MTCLRGLAIAAVALICLGPPQAQAQDVGVVQNDILVLDPERLFEQTELGQRMVADHQAEREKLAARNRKLEAELEAEEKRLTELRAETSPEEFRDLADAFDAKVQEIRRDSERRVVDLERDRERLPLQFLRAVEPIVTEVMREAGGVVVLDARTVLFRSESIDVTDTAITRIDRALGDGRPGSDSAPETTPEPGADSGSE</sequence>
<proteinExistence type="predicted"/>
<name>A0A5P3ADR5_9RHOB</name>
<dbReference type="Pfam" id="PF03938">
    <property type="entry name" value="OmpH"/>
    <property type="match status" value="1"/>
</dbReference>